<dbReference type="GO" id="GO:0005783">
    <property type="term" value="C:endoplasmic reticulum"/>
    <property type="evidence" value="ECO:0007669"/>
    <property type="project" value="TreeGrafter"/>
</dbReference>
<sequence length="490" mass="53492">MAEIVVDSTGLPVGLIIFAFVCCALFGYIYSSLFKQKPEPQKKENQQKSSQVKSQHTSSNKTVHATKAHKKTVYRAPKHHQFSSPALISTFKGHTDTITSGAVSANGKGLVTAALDRTLFFYNLREAFSSGASSIQGTRSNIQYDHVSKLCWSPDYAAIVVQKNDAATLQVIKGTKKTDGTLTSLNTVREFPKPFPDHLVGLEVAGNGKFIMTCAGASNLLSLWDLHGNLLGSVDTKQGHTLHAVVSIDDRFIATSGFTPEVKVFEVIYDKCGDFKSLNKAFELTGHNSRIFGSHFSPDSNKMATVSKDGTWNLYDTNVDYQQGQRPSIITSGSISSARSVEDREPCIVRLSPDTRVVLVTAGASLYCYSSASGVLVHNLDNIYAGPILNVFFDAGNQFFLTLGDHQGHLFHNVAGHHATIQELEVSLKAATYSGLRDRIRSQLEGARKALAKLEAKAAQQQQNNSSSKKSIKTQDNTKNNNNNNNKKNK</sequence>
<feature type="region of interest" description="Disordered" evidence="2">
    <location>
        <begin position="455"/>
        <end position="490"/>
    </location>
</feature>
<evidence type="ECO:0000256" key="2">
    <source>
        <dbReference type="SAM" id="MobiDB-lite"/>
    </source>
</evidence>
<dbReference type="PANTHER" id="PTHR44321">
    <property type="entry name" value="TRANSDUCIN BETA-LIKE PROTEIN 2"/>
    <property type="match status" value="1"/>
</dbReference>
<dbReference type="AlphaFoldDB" id="A0A2P2I2E0"/>
<dbReference type="PANTHER" id="PTHR44321:SF1">
    <property type="entry name" value="TRANSDUCIN BETA-LIKE PROTEIN 2"/>
    <property type="match status" value="1"/>
</dbReference>
<keyword evidence="1" id="KW-0853">WD repeat</keyword>
<dbReference type="PROSITE" id="PS50082">
    <property type="entry name" value="WD_REPEATS_2"/>
    <property type="match status" value="2"/>
</dbReference>
<feature type="compositionally biased region" description="Low complexity" evidence="2">
    <location>
        <begin position="457"/>
        <end position="469"/>
    </location>
</feature>
<dbReference type="Pfam" id="PF00400">
    <property type="entry name" value="WD40"/>
    <property type="match status" value="2"/>
</dbReference>
<dbReference type="SUPFAM" id="SSF82171">
    <property type="entry name" value="DPP6 N-terminal domain-like"/>
    <property type="match status" value="1"/>
</dbReference>
<dbReference type="InterPro" id="IPR015943">
    <property type="entry name" value="WD40/YVTN_repeat-like_dom_sf"/>
</dbReference>
<dbReference type="SMART" id="SM00320">
    <property type="entry name" value="WD40"/>
    <property type="match status" value="4"/>
</dbReference>
<protein>
    <submittedName>
        <fullName evidence="4">Transducin beta-like protein 2</fullName>
    </submittedName>
</protein>
<accession>A0A2P2I2E0</accession>
<feature type="compositionally biased region" description="Low complexity" evidence="2">
    <location>
        <begin position="477"/>
        <end position="490"/>
    </location>
</feature>
<feature type="compositionally biased region" description="Low complexity" evidence="2">
    <location>
        <begin position="47"/>
        <end position="63"/>
    </location>
</feature>
<feature type="repeat" description="WD" evidence="1">
    <location>
        <begin position="284"/>
        <end position="316"/>
    </location>
</feature>
<evidence type="ECO:0000313" key="4">
    <source>
        <dbReference type="EMBL" id="LAB68194.1"/>
    </source>
</evidence>
<dbReference type="EMBL" id="IACF01002545">
    <property type="protein sequence ID" value="LAB68194.1"/>
    <property type="molecule type" value="mRNA"/>
</dbReference>
<feature type="transmembrane region" description="Helical" evidence="3">
    <location>
        <begin position="12"/>
        <end position="33"/>
    </location>
</feature>
<evidence type="ECO:0000313" key="5">
    <source>
        <dbReference type="EMBL" id="LAC22287.1"/>
    </source>
</evidence>
<dbReference type="InterPro" id="IPR042410">
    <property type="entry name" value="WBSCR13"/>
</dbReference>
<reference evidence="5" key="1">
    <citation type="submission" date="2017-11" db="EMBL/GenBank/DDBJ databases">
        <title>The sensing device of the deep-sea amphipod.</title>
        <authorList>
            <person name="Kobayashi H."/>
            <person name="Nagahama T."/>
            <person name="Arai W."/>
            <person name="Sasagawa Y."/>
            <person name="Umeda M."/>
            <person name="Hayashi T."/>
            <person name="Nikaido I."/>
            <person name="Watanabe H."/>
            <person name="Oguri K."/>
            <person name="Kitazato H."/>
            <person name="Fujioka K."/>
            <person name="Kido Y."/>
            <person name="Takami H."/>
        </authorList>
    </citation>
    <scope>NUCLEOTIDE SEQUENCE</scope>
    <source>
        <tissue evidence="5">Whole body</tissue>
    </source>
</reference>
<dbReference type="Gene3D" id="2.130.10.10">
    <property type="entry name" value="YVTN repeat-like/Quinoprotein amine dehydrogenase"/>
    <property type="match status" value="2"/>
</dbReference>
<feature type="repeat" description="WD" evidence="1">
    <location>
        <begin position="91"/>
        <end position="125"/>
    </location>
</feature>
<dbReference type="InterPro" id="IPR001680">
    <property type="entry name" value="WD40_rpt"/>
</dbReference>
<keyword evidence="3" id="KW-1133">Transmembrane helix</keyword>
<reference evidence="4" key="2">
    <citation type="journal article" date="2018" name="Biosci. Biotechnol. Biochem.">
        <title>Polysaccharide hydrolase of the hadal zone amphipods Hirondellea gigas.</title>
        <authorList>
            <person name="Kobayashi H."/>
            <person name="Nagahama T."/>
            <person name="Arai W."/>
            <person name="Sasagawa Y."/>
            <person name="Umeda M."/>
            <person name="Hayashi T."/>
            <person name="Nikaido I."/>
            <person name="Watanabe H."/>
            <person name="Oguri K."/>
            <person name="Kitazato H."/>
            <person name="Fujioka K."/>
            <person name="Kido Y."/>
            <person name="Takami H."/>
        </authorList>
    </citation>
    <scope>NUCLEOTIDE SEQUENCE</scope>
    <source>
        <tissue evidence="4">Whole body</tissue>
    </source>
</reference>
<keyword evidence="3" id="KW-0472">Membrane</keyword>
<proteinExistence type="evidence at transcript level"/>
<dbReference type="EMBL" id="IACT01003034">
    <property type="protein sequence ID" value="LAC22287.1"/>
    <property type="molecule type" value="mRNA"/>
</dbReference>
<evidence type="ECO:0000256" key="1">
    <source>
        <dbReference type="PROSITE-ProRule" id="PRU00221"/>
    </source>
</evidence>
<dbReference type="GO" id="GO:0030968">
    <property type="term" value="P:endoplasmic reticulum unfolded protein response"/>
    <property type="evidence" value="ECO:0007669"/>
    <property type="project" value="TreeGrafter"/>
</dbReference>
<keyword evidence="3" id="KW-0812">Transmembrane</keyword>
<name>A0A2P2I2E0_9CRUS</name>
<organism evidence="4">
    <name type="scientific">Hirondellea gigas</name>
    <dbReference type="NCBI Taxonomy" id="1518452"/>
    <lineage>
        <taxon>Eukaryota</taxon>
        <taxon>Metazoa</taxon>
        <taxon>Ecdysozoa</taxon>
        <taxon>Arthropoda</taxon>
        <taxon>Crustacea</taxon>
        <taxon>Multicrustacea</taxon>
        <taxon>Malacostraca</taxon>
        <taxon>Eumalacostraca</taxon>
        <taxon>Peracarida</taxon>
        <taxon>Amphipoda</taxon>
        <taxon>Amphilochidea</taxon>
        <taxon>Lysianassida</taxon>
        <taxon>Lysianassidira</taxon>
        <taxon>Lysianassoidea</taxon>
        <taxon>Lysianassidae</taxon>
        <taxon>Hirondellea</taxon>
    </lineage>
</organism>
<feature type="region of interest" description="Disordered" evidence="2">
    <location>
        <begin position="40"/>
        <end position="70"/>
    </location>
</feature>
<evidence type="ECO:0000256" key="3">
    <source>
        <dbReference type="SAM" id="Phobius"/>
    </source>
</evidence>